<dbReference type="Gene3D" id="1.10.10.10">
    <property type="entry name" value="Winged helix-like DNA-binding domain superfamily/Winged helix DNA-binding domain"/>
    <property type="match status" value="1"/>
</dbReference>
<dbReference type="InterPro" id="IPR036390">
    <property type="entry name" value="WH_DNA-bd_sf"/>
</dbReference>
<proteinExistence type="predicted"/>
<gene>
    <name evidence="1" type="ORF">M2283_009215</name>
</gene>
<organism evidence="1 2">
    <name type="scientific">Streptomyces pseudovenezuelae</name>
    <dbReference type="NCBI Taxonomy" id="67350"/>
    <lineage>
        <taxon>Bacteria</taxon>
        <taxon>Bacillati</taxon>
        <taxon>Actinomycetota</taxon>
        <taxon>Actinomycetes</taxon>
        <taxon>Kitasatosporales</taxon>
        <taxon>Streptomycetaceae</taxon>
        <taxon>Streptomyces</taxon>
        <taxon>Streptomyces aurantiacus group</taxon>
    </lineage>
</organism>
<accession>A0ABT6LZY2</accession>
<keyword evidence="2" id="KW-1185">Reference proteome</keyword>
<dbReference type="Pfam" id="PF12840">
    <property type="entry name" value="HTH_20"/>
    <property type="match status" value="1"/>
</dbReference>
<dbReference type="InterPro" id="IPR036388">
    <property type="entry name" value="WH-like_DNA-bd_sf"/>
</dbReference>
<sequence length="431" mass="47456">MRQDREGAARHGHRITAAIACHVARSGGTVDELTRLLLHPDHDGGRHAQHIALRSGQARALDYIRRVWASASAVVTGTRVLESRHHAYEVLAALRDRIETTPWRGERGRTALRVLRAHLSFAETAGGPLHHASERQTAEEAGISRTTLRAVYETVLKPEGWLRRLRVGHSREGSTWYLDHAGTGNPRARASLSRFWTTQYPPDLALEEWTTPETGMTADIDSTVVARLMGHAAFAHRGLGSSALMVIGALHVQPAQTVSDLVATASVSRATAYRTLRRLADHGLVHHVGETWTLAPRAVEGFGLSPLDAASQPGTRPVLGWEGIARFYGTAGTAVRRTLLGKKFEGTDHVFRLNGERVQAFSGVAADILDAVVTRKEDKRHADIAAYRQRVHAWRDKRHGTFRDREWGGLVSISPDGTVLAMRQIPAFQDE</sequence>
<dbReference type="EMBL" id="JARXVH010000026">
    <property type="protein sequence ID" value="MDH6221868.1"/>
    <property type="molecule type" value="Genomic_DNA"/>
</dbReference>
<evidence type="ECO:0008006" key="3">
    <source>
        <dbReference type="Google" id="ProtNLM"/>
    </source>
</evidence>
<evidence type="ECO:0000313" key="2">
    <source>
        <dbReference type="Proteomes" id="UP001160499"/>
    </source>
</evidence>
<dbReference type="RefSeq" id="WP_280882540.1">
    <property type="nucleotide sequence ID" value="NZ_JARXVH010000026.1"/>
</dbReference>
<name>A0ABT6LZY2_9ACTN</name>
<dbReference type="Proteomes" id="UP001160499">
    <property type="component" value="Unassembled WGS sequence"/>
</dbReference>
<dbReference type="SUPFAM" id="SSF46785">
    <property type="entry name" value="Winged helix' DNA-binding domain"/>
    <property type="match status" value="1"/>
</dbReference>
<evidence type="ECO:0000313" key="1">
    <source>
        <dbReference type="EMBL" id="MDH6221868.1"/>
    </source>
</evidence>
<reference evidence="1 2" key="1">
    <citation type="submission" date="2023-04" db="EMBL/GenBank/DDBJ databases">
        <title>Forest soil microbial communities from Buena Vista Peninsula, Colon Province, Panama.</title>
        <authorList>
            <person name="Bouskill N."/>
        </authorList>
    </citation>
    <scope>NUCLEOTIDE SEQUENCE [LARGE SCALE GENOMIC DNA]</scope>
    <source>
        <strain evidence="1 2">GGS1</strain>
    </source>
</reference>
<protein>
    <recommendedName>
        <fullName evidence="3">HTH iclR-type domain-containing protein</fullName>
    </recommendedName>
</protein>
<comment type="caution">
    <text evidence="1">The sequence shown here is derived from an EMBL/GenBank/DDBJ whole genome shotgun (WGS) entry which is preliminary data.</text>
</comment>